<name>A0A2P8E9R6_9ACTN</name>
<dbReference type="AlphaFoldDB" id="A0A2P8E9R6"/>
<reference evidence="1 2" key="1">
    <citation type="submission" date="2018-03" db="EMBL/GenBank/DDBJ databases">
        <title>Genomic Encyclopedia of Archaeal and Bacterial Type Strains, Phase II (KMG-II): from individual species to whole genera.</title>
        <authorList>
            <person name="Goeker M."/>
        </authorList>
    </citation>
    <scope>NUCLEOTIDE SEQUENCE [LARGE SCALE GENOMIC DNA]</scope>
    <source>
        <strain evidence="1 2">DSM 45211</strain>
    </source>
</reference>
<organism evidence="1 2">
    <name type="scientific">Haloactinopolyspora alba</name>
    <dbReference type="NCBI Taxonomy" id="648780"/>
    <lineage>
        <taxon>Bacteria</taxon>
        <taxon>Bacillati</taxon>
        <taxon>Actinomycetota</taxon>
        <taxon>Actinomycetes</taxon>
        <taxon>Jiangellales</taxon>
        <taxon>Jiangellaceae</taxon>
        <taxon>Haloactinopolyspora</taxon>
    </lineage>
</organism>
<dbReference type="EMBL" id="PYGE01000003">
    <property type="protein sequence ID" value="PSL06177.1"/>
    <property type="molecule type" value="Genomic_DNA"/>
</dbReference>
<evidence type="ECO:0000313" key="2">
    <source>
        <dbReference type="Proteomes" id="UP000243528"/>
    </source>
</evidence>
<dbReference type="Proteomes" id="UP000243528">
    <property type="component" value="Unassembled WGS sequence"/>
</dbReference>
<gene>
    <name evidence="1" type="ORF">CLV30_103332</name>
</gene>
<dbReference type="RefSeq" id="WP_129710947.1">
    <property type="nucleotide sequence ID" value="NZ_ML142903.1"/>
</dbReference>
<keyword evidence="2" id="KW-1185">Reference proteome</keyword>
<comment type="caution">
    <text evidence="1">The sequence shown here is derived from an EMBL/GenBank/DDBJ whole genome shotgun (WGS) entry which is preliminary data.</text>
</comment>
<protein>
    <submittedName>
        <fullName evidence="1">Uncharacterized protein</fullName>
    </submittedName>
</protein>
<sequence length="87" mass="9564">MGDNPRRKELENLRRLVSGKIDDLKEALDKPQTIMAEGDAWTGSVADVFGEDVDYRKTDLRTAAETLTDDIDEAVSAEPKTLPDGGE</sequence>
<proteinExistence type="predicted"/>
<evidence type="ECO:0000313" key="1">
    <source>
        <dbReference type="EMBL" id="PSL06177.1"/>
    </source>
</evidence>
<accession>A0A2P8E9R6</accession>
<dbReference type="OrthoDB" id="5195989at2"/>